<accession>A0A0A8HAP8</accession>
<gene>
    <name evidence="8" type="primary">flgG2</name>
    <name evidence="8" type="ORF">CSUB8521_1185</name>
</gene>
<evidence type="ECO:0000259" key="6">
    <source>
        <dbReference type="Pfam" id="PF06429"/>
    </source>
</evidence>
<evidence type="ECO:0000313" key="9">
    <source>
        <dbReference type="Proteomes" id="UP000031135"/>
    </source>
</evidence>
<reference evidence="8 9" key="1">
    <citation type="journal article" date="2014" name="Genome Biol. Evol.">
        <title>Comparative Genomics of the Campylobacter lari Group.</title>
        <authorList>
            <person name="Miller W.G."/>
            <person name="Yee E."/>
            <person name="Chapman M.H."/>
            <person name="Smith T.P."/>
            <person name="Bono J.L."/>
            <person name="Huynh S."/>
            <person name="Parker C.T."/>
            <person name="Vandamme P."/>
            <person name="Luong K."/>
            <person name="Korlach J."/>
        </authorList>
    </citation>
    <scope>NUCLEOTIDE SEQUENCE [LARGE SCALE GENOMIC DNA]</scope>
    <source>
        <strain evidence="8 9">LMG 24374</strain>
    </source>
</reference>
<evidence type="ECO:0000313" key="8">
    <source>
        <dbReference type="EMBL" id="AJC91017.1"/>
    </source>
</evidence>
<dbReference type="Proteomes" id="UP000031135">
    <property type="component" value="Chromosome"/>
</dbReference>
<organism evidence="8 9">
    <name type="scientific">Campylobacter subantarcticus LMG 24374</name>
    <dbReference type="NCBI Taxonomy" id="1388751"/>
    <lineage>
        <taxon>Bacteria</taxon>
        <taxon>Pseudomonadati</taxon>
        <taxon>Campylobacterota</taxon>
        <taxon>Epsilonproteobacteria</taxon>
        <taxon>Campylobacterales</taxon>
        <taxon>Campylobacteraceae</taxon>
        <taxon>Campylobacter</taxon>
    </lineage>
</organism>
<dbReference type="PROSITE" id="PS00588">
    <property type="entry name" value="FLAGELLA_BB_ROD"/>
    <property type="match status" value="1"/>
</dbReference>
<dbReference type="SUPFAM" id="SSF117143">
    <property type="entry name" value="Flagellar hook protein flgE"/>
    <property type="match status" value="1"/>
</dbReference>
<sequence length="270" mass="30613">MQNGYYQATGAMVTQFNRLDVVTNNLANVNTSGYKRDNVVIADFKRIFKETQDELPIENHTRDAARFVNTTIDRVPQINHVYTNFSVGSMKMTHNPLDLALTREDTFYLIKTNNGEVRLSQDGNFQLDDEGYLVNRQGYRVLSSDYFNNPENDGIRVGDSTSFINVDKNGMISASNQNIARLFIAQVDDLRDLQKDGDNMYKIDNLNKIRDLPNSSAVKQGFTQGSNVNPVTEMVGLIEANRMVEMYQKVMTSHMDDLNQEAINKLASTK</sequence>
<dbReference type="EMBL" id="CP007772">
    <property type="protein sequence ID" value="AJC91017.1"/>
    <property type="molecule type" value="Genomic_DNA"/>
</dbReference>
<protein>
    <submittedName>
        <fullName evidence="8">Flagellar basal body rod protein</fullName>
    </submittedName>
</protein>
<dbReference type="Pfam" id="PF22692">
    <property type="entry name" value="LlgE_F_G_D1"/>
    <property type="match status" value="1"/>
</dbReference>
<name>A0A0A8HAP8_9BACT</name>
<dbReference type="RefSeq" id="WP_039664213.1">
    <property type="nucleotide sequence ID" value="NZ_CP007772.1"/>
</dbReference>
<dbReference type="KEGG" id="csm:CSUB8521_1185"/>
<evidence type="ECO:0000256" key="1">
    <source>
        <dbReference type="ARBA" id="ARBA00004117"/>
    </source>
</evidence>
<dbReference type="InterPro" id="IPR037925">
    <property type="entry name" value="FlgE/F/G-like"/>
</dbReference>
<dbReference type="InterPro" id="IPR010930">
    <property type="entry name" value="Flg_bb/hook_C_dom"/>
</dbReference>
<dbReference type="InterPro" id="IPR019776">
    <property type="entry name" value="Flagellar_basal_body_rod_CS"/>
</dbReference>
<dbReference type="Pfam" id="PF06429">
    <property type="entry name" value="Flg_bbr_C"/>
    <property type="match status" value="1"/>
</dbReference>
<dbReference type="AlphaFoldDB" id="A0A0A8HAP8"/>
<keyword evidence="8" id="KW-0969">Cilium</keyword>
<dbReference type="InterPro" id="IPR020013">
    <property type="entry name" value="Flagellar_FlgE/F/G"/>
</dbReference>
<evidence type="ECO:0000259" key="5">
    <source>
        <dbReference type="Pfam" id="PF00460"/>
    </source>
</evidence>
<evidence type="ECO:0000256" key="3">
    <source>
        <dbReference type="ARBA" id="ARBA00023143"/>
    </source>
</evidence>
<dbReference type="InterPro" id="IPR053967">
    <property type="entry name" value="LlgE_F_G-like_D1"/>
</dbReference>
<dbReference type="HOGENOM" id="CLU_013687_0_0_7"/>
<dbReference type="PANTHER" id="PTHR30435:SF19">
    <property type="entry name" value="FLAGELLAR BASAL-BODY ROD PROTEIN FLGG"/>
    <property type="match status" value="1"/>
</dbReference>
<dbReference type="NCBIfam" id="TIGR03506">
    <property type="entry name" value="FlgEFG_subfam"/>
    <property type="match status" value="1"/>
</dbReference>
<evidence type="ECO:0000256" key="4">
    <source>
        <dbReference type="RuleBase" id="RU362116"/>
    </source>
</evidence>
<feature type="domain" description="Flagellar hook protein FlgE/F/G-like D1" evidence="7">
    <location>
        <begin position="106"/>
        <end position="174"/>
    </location>
</feature>
<dbReference type="PANTHER" id="PTHR30435">
    <property type="entry name" value="FLAGELLAR PROTEIN"/>
    <property type="match status" value="1"/>
</dbReference>
<dbReference type="GO" id="GO:0009425">
    <property type="term" value="C:bacterial-type flagellum basal body"/>
    <property type="evidence" value="ECO:0007669"/>
    <property type="project" value="UniProtKB-SubCell"/>
</dbReference>
<feature type="domain" description="Flagellar basal-body/hook protein C-terminal" evidence="6">
    <location>
        <begin position="219"/>
        <end position="263"/>
    </location>
</feature>
<comment type="similarity">
    <text evidence="2 4">Belongs to the flagella basal body rod proteins family.</text>
</comment>
<evidence type="ECO:0000256" key="2">
    <source>
        <dbReference type="ARBA" id="ARBA00009677"/>
    </source>
</evidence>
<keyword evidence="3 4" id="KW-0975">Bacterial flagellum</keyword>
<dbReference type="OrthoDB" id="9804559at2"/>
<feature type="domain" description="Flagellar basal body rod protein N-terminal" evidence="5">
    <location>
        <begin position="8"/>
        <end position="35"/>
    </location>
</feature>
<keyword evidence="8" id="KW-0966">Cell projection</keyword>
<keyword evidence="8" id="KW-0282">Flagellum</keyword>
<dbReference type="GO" id="GO:0071978">
    <property type="term" value="P:bacterial-type flagellum-dependent swarming motility"/>
    <property type="evidence" value="ECO:0007669"/>
    <property type="project" value="TreeGrafter"/>
</dbReference>
<dbReference type="Pfam" id="PF00460">
    <property type="entry name" value="Flg_bb_rod"/>
    <property type="match status" value="1"/>
</dbReference>
<comment type="subcellular location">
    <subcellularLocation>
        <location evidence="1 4">Bacterial flagellum basal body</location>
    </subcellularLocation>
</comment>
<proteinExistence type="inferred from homology"/>
<dbReference type="InterPro" id="IPR001444">
    <property type="entry name" value="Flag_bb_rod_N"/>
</dbReference>
<evidence type="ECO:0000259" key="7">
    <source>
        <dbReference type="Pfam" id="PF22692"/>
    </source>
</evidence>